<dbReference type="InterPro" id="IPR011051">
    <property type="entry name" value="RmlC_Cupin_sf"/>
</dbReference>
<feature type="cross-link" description="3'-(S-cysteinyl)-tyrosine (Cys-Tyr)" evidence="10">
    <location>
        <begin position="84"/>
        <end position="148"/>
    </location>
</feature>
<evidence type="ECO:0000256" key="9">
    <source>
        <dbReference type="ARBA" id="ARBA00023004"/>
    </source>
</evidence>
<evidence type="ECO:0000256" key="7">
    <source>
        <dbReference type="ARBA" id="ARBA00022964"/>
    </source>
</evidence>
<evidence type="ECO:0000313" key="14">
    <source>
        <dbReference type="Proteomes" id="UP001177023"/>
    </source>
</evidence>
<comment type="cofactor">
    <cofactor evidence="12">
        <name>Fe cation</name>
        <dbReference type="ChEBI" id="CHEBI:24875"/>
    </cofactor>
    <text evidence="12">Binds 1 Fe cation per subunit.</text>
</comment>
<dbReference type="GO" id="GO:0042412">
    <property type="term" value="P:taurine biosynthetic process"/>
    <property type="evidence" value="ECO:0007669"/>
    <property type="project" value="UniProtKB-UniRule"/>
</dbReference>
<sequence>MNLQELIQRLREIFDHDEVNTDEVMQLLQNYKSNSGDWSKFANWDPNKYTRNLVDRGNGKYNLMVLCWPSGVGSQIHDHTDAHCFVKMLDGTLQETKFAWPTQEGENMIETSRTCYDRDGVSYMSDELGLHRMENPSHVDGAVSLHLYSPPYQTCNAFDQRTGQKTKCTVTFYTKYGQKVDYRGSKQGRTPTEAIPMNISCENTAIAGSPMPNSLR</sequence>
<reference evidence="13" key="1">
    <citation type="submission" date="2023-06" db="EMBL/GenBank/DDBJ databases">
        <authorList>
            <person name="Delattre M."/>
        </authorList>
    </citation>
    <scope>NUCLEOTIDE SEQUENCE</scope>
    <source>
        <strain evidence="13">AF72</strain>
    </source>
</reference>
<evidence type="ECO:0000256" key="5">
    <source>
        <dbReference type="ARBA" id="ARBA00022723"/>
    </source>
</evidence>
<feature type="non-terminal residue" evidence="13">
    <location>
        <position position="216"/>
    </location>
</feature>
<evidence type="ECO:0000256" key="8">
    <source>
        <dbReference type="ARBA" id="ARBA00023002"/>
    </source>
</evidence>
<dbReference type="SUPFAM" id="SSF51182">
    <property type="entry name" value="RmlC-like cupins"/>
    <property type="match status" value="1"/>
</dbReference>
<dbReference type="FunFam" id="2.60.120.10:FF:000045">
    <property type="entry name" value="Cysteine dioxygenase 1"/>
    <property type="match status" value="1"/>
</dbReference>
<organism evidence="13 14">
    <name type="scientific">Mesorhabditis spiculigera</name>
    <dbReference type="NCBI Taxonomy" id="96644"/>
    <lineage>
        <taxon>Eukaryota</taxon>
        <taxon>Metazoa</taxon>
        <taxon>Ecdysozoa</taxon>
        <taxon>Nematoda</taxon>
        <taxon>Chromadorea</taxon>
        <taxon>Rhabditida</taxon>
        <taxon>Rhabditina</taxon>
        <taxon>Rhabditomorpha</taxon>
        <taxon>Rhabditoidea</taxon>
        <taxon>Rhabditidae</taxon>
        <taxon>Mesorhabditinae</taxon>
        <taxon>Mesorhabditis</taxon>
    </lineage>
</organism>
<comment type="pathway">
    <text evidence="2 12">Organosulfur biosynthesis; taurine biosynthesis; hypotaurine from L-cysteine: step 1/2.</text>
</comment>
<dbReference type="Gene3D" id="2.60.120.10">
    <property type="entry name" value="Jelly Rolls"/>
    <property type="match status" value="1"/>
</dbReference>
<evidence type="ECO:0000256" key="6">
    <source>
        <dbReference type="ARBA" id="ARBA00022784"/>
    </source>
</evidence>
<name>A0AA36GFN6_9BILA</name>
<dbReference type="Pfam" id="PF05995">
    <property type="entry name" value="CDO_I"/>
    <property type="match status" value="1"/>
</dbReference>
<evidence type="ECO:0000256" key="3">
    <source>
        <dbReference type="ARBA" id="ARBA00006622"/>
    </source>
</evidence>
<dbReference type="EMBL" id="CATQJA010002665">
    <property type="protein sequence ID" value="CAJ0583506.1"/>
    <property type="molecule type" value="Genomic_DNA"/>
</dbReference>
<dbReference type="CDD" id="cd10548">
    <property type="entry name" value="cupin_CDO"/>
    <property type="match status" value="1"/>
</dbReference>
<evidence type="ECO:0000313" key="13">
    <source>
        <dbReference type="EMBL" id="CAJ0583506.1"/>
    </source>
</evidence>
<dbReference type="PANTHER" id="PTHR12918:SF1">
    <property type="entry name" value="CYSTEINE DIOXYGENASE TYPE 1"/>
    <property type="match status" value="1"/>
</dbReference>
<keyword evidence="14" id="KW-1185">Reference proteome</keyword>
<evidence type="ECO:0000256" key="4">
    <source>
        <dbReference type="ARBA" id="ARBA00013133"/>
    </source>
</evidence>
<keyword evidence="9 11" id="KW-0408">Iron</keyword>
<evidence type="ECO:0000256" key="2">
    <source>
        <dbReference type="ARBA" id="ARBA00004759"/>
    </source>
</evidence>
<accession>A0AA36GFN6</accession>
<dbReference type="GO" id="GO:0019448">
    <property type="term" value="P:L-cysteine catabolic process"/>
    <property type="evidence" value="ECO:0007669"/>
    <property type="project" value="TreeGrafter"/>
</dbReference>
<evidence type="ECO:0000256" key="11">
    <source>
        <dbReference type="PIRSR" id="PIRSR610300-51"/>
    </source>
</evidence>
<keyword evidence="6 10" id="KW-0883">Thioether bond</keyword>
<evidence type="ECO:0000256" key="1">
    <source>
        <dbReference type="ARBA" id="ARBA00000629"/>
    </source>
</evidence>
<dbReference type="InterPro" id="IPR014710">
    <property type="entry name" value="RmlC-like_jellyroll"/>
</dbReference>
<gene>
    <name evidence="13" type="ORF">MSPICULIGERA_LOCUS21583</name>
</gene>
<dbReference type="Proteomes" id="UP001177023">
    <property type="component" value="Unassembled WGS sequence"/>
</dbReference>
<comment type="caution">
    <text evidence="13">The sequence shown here is derived from an EMBL/GenBank/DDBJ whole genome shotgun (WGS) entry which is preliminary data.</text>
</comment>
<evidence type="ECO:0000256" key="10">
    <source>
        <dbReference type="PIRSR" id="PIRSR610300-50"/>
    </source>
</evidence>
<feature type="binding site" evidence="11">
    <location>
        <position position="79"/>
    </location>
    <ligand>
        <name>Fe cation</name>
        <dbReference type="ChEBI" id="CHEBI:24875"/>
        <note>catalytic</note>
    </ligand>
</feature>
<keyword evidence="8 12" id="KW-0560">Oxidoreductase</keyword>
<comment type="catalytic activity">
    <reaction evidence="1 12">
        <text>L-cysteine + O2 = 3-sulfino-L-alanine + H(+)</text>
        <dbReference type="Rhea" id="RHEA:20441"/>
        <dbReference type="ChEBI" id="CHEBI:15378"/>
        <dbReference type="ChEBI" id="CHEBI:15379"/>
        <dbReference type="ChEBI" id="CHEBI:35235"/>
        <dbReference type="ChEBI" id="CHEBI:61085"/>
        <dbReference type="EC" id="1.13.11.20"/>
    </reaction>
</comment>
<feature type="binding site" evidence="11">
    <location>
        <position position="131"/>
    </location>
    <ligand>
        <name>Fe cation</name>
        <dbReference type="ChEBI" id="CHEBI:24875"/>
        <note>catalytic</note>
    </ligand>
</feature>
<dbReference type="AlphaFoldDB" id="A0AA36GFN6"/>
<dbReference type="GO" id="GO:0008198">
    <property type="term" value="F:ferrous iron binding"/>
    <property type="evidence" value="ECO:0007669"/>
    <property type="project" value="UniProtKB-ARBA"/>
</dbReference>
<proteinExistence type="inferred from homology"/>
<dbReference type="PANTHER" id="PTHR12918">
    <property type="entry name" value="CYSTEINE DIOXYGENASE"/>
    <property type="match status" value="1"/>
</dbReference>
<dbReference type="InterPro" id="IPR010300">
    <property type="entry name" value="CDO_1"/>
</dbReference>
<evidence type="ECO:0000256" key="12">
    <source>
        <dbReference type="RuleBase" id="RU366010"/>
    </source>
</evidence>
<keyword evidence="7 12" id="KW-0223">Dioxygenase</keyword>
<dbReference type="EC" id="1.13.11.20" evidence="4 12"/>
<keyword evidence="5 11" id="KW-0479">Metal-binding</keyword>
<comment type="similarity">
    <text evidence="3 12">Belongs to the cysteine dioxygenase family.</text>
</comment>
<feature type="binding site" evidence="11">
    <location>
        <position position="77"/>
    </location>
    <ligand>
        <name>Fe cation</name>
        <dbReference type="ChEBI" id="CHEBI:24875"/>
        <note>catalytic</note>
    </ligand>
</feature>
<protein>
    <recommendedName>
        <fullName evidence="4 12">Cysteine dioxygenase</fullName>
        <ecNumber evidence="4 12">1.13.11.20</ecNumber>
    </recommendedName>
</protein>
<dbReference type="GO" id="GO:0017172">
    <property type="term" value="F:cysteine dioxygenase activity"/>
    <property type="evidence" value="ECO:0007669"/>
    <property type="project" value="UniProtKB-UniRule"/>
</dbReference>